<name>A0ACB9LIS7_9MYRT</name>
<dbReference type="EMBL" id="CM042890">
    <property type="protein sequence ID" value="KAI4310610.1"/>
    <property type="molecule type" value="Genomic_DNA"/>
</dbReference>
<organism evidence="1 2">
    <name type="scientific">Melastoma candidum</name>
    <dbReference type="NCBI Taxonomy" id="119954"/>
    <lineage>
        <taxon>Eukaryota</taxon>
        <taxon>Viridiplantae</taxon>
        <taxon>Streptophyta</taxon>
        <taxon>Embryophyta</taxon>
        <taxon>Tracheophyta</taxon>
        <taxon>Spermatophyta</taxon>
        <taxon>Magnoliopsida</taxon>
        <taxon>eudicotyledons</taxon>
        <taxon>Gunneridae</taxon>
        <taxon>Pentapetalae</taxon>
        <taxon>rosids</taxon>
        <taxon>malvids</taxon>
        <taxon>Myrtales</taxon>
        <taxon>Melastomataceae</taxon>
        <taxon>Melastomatoideae</taxon>
        <taxon>Melastomateae</taxon>
        <taxon>Melastoma</taxon>
    </lineage>
</organism>
<proteinExistence type="predicted"/>
<evidence type="ECO:0000313" key="2">
    <source>
        <dbReference type="Proteomes" id="UP001057402"/>
    </source>
</evidence>
<keyword evidence="2" id="KW-1185">Reference proteome</keyword>
<evidence type="ECO:0000313" key="1">
    <source>
        <dbReference type="EMBL" id="KAI4310610.1"/>
    </source>
</evidence>
<comment type="caution">
    <text evidence="1">The sequence shown here is derived from an EMBL/GenBank/DDBJ whole genome shotgun (WGS) entry which is preliminary data.</text>
</comment>
<accession>A0ACB9LIS7</accession>
<dbReference type="Proteomes" id="UP001057402">
    <property type="component" value="Chromosome 11"/>
</dbReference>
<protein>
    <submittedName>
        <fullName evidence="1">Uncharacterized protein</fullName>
    </submittedName>
</protein>
<gene>
    <name evidence="1" type="ORF">MLD38_035576</name>
</gene>
<reference evidence="2" key="1">
    <citation type="journal article" date="2023" name="Front. Plant Sci.">
        <title>Chromosomal-level genome assembly of Melastoma candidum provides insights into trichome evolution.</title>
        <authorList>
            <person name="Zhong Y."/>
            <person name="Wu W."/>
            <person name="Sun C."/>
            <person name="Zou P."/>
            <person name="Liu Y."/>
            <person name="Dai S."/>
            <person name="Zhou R."/>
        </authorList>
    </citation>
    <scope>NUCLEOTIDE SEQUENCE [LARGE SCALE GENOMIC DNA]</scope>
</reference>
<sequence>MAERFMPASLQEIWNASNVRGFMMLSLFLQVLLASTAHLRKASTSRFFLFVIWSAYFMADWVATFTFGLISNTQRIDSISPPEVNENLMAFWAAFLLIHLGGPDTITAFSLEDNALWMRHLVGLVAQSSTFFYIFFKTLPDNNLVAPTILIAVAGAIKYGERTRSLYLASMENLKKSTGKLPVTGLEALAGGDFPDKNTGKQAYYFFQIFKGLVVEINPNHAERAQSLELFQRKDAKEAFDLVVTELDLLFELFYTKISSVNSSLGVIVRIITLYSVIGALIFYSLLEKKGFHEVDILITYFLLGGTVALEMTNGMMIIFSNWRGPARWFHYGWYLLQGACFSIPFYIILVVGVLLSVPCGCFELVMQSWSKKLGELSLLSHCIEHCHRGGNKPLKYAHLIYRKPDLVAFSLFSG</sequence>